<gene>
    <name evidence="1" type="ORF">EAI_09664</name>
</gene>
<proteinExistence type="predicted"/>
<evidence type="ECO:0000313" key="2">
    <source>
        <dbReference type="Proteomes" id="UP000008237"/>
    </source>
</evidence>
<organism evidence="2">
    <name type="scientific">Harpegnathos saltator</name>
    <name type="common">Jerdon's jumping ant</name>
    <dbReference type="NCBI Taxonomy" id="610380"/>
    <lineage>
        <taxon>Eukaryota</taxon>
        <taxon>Metazoa</taxon>
        <taxon>Ecdysozoa</taxon>
        <taxon>Arthropoda</taxon>
        <taxon>Hexapoda</taxon>
        <taxon>Insecta</taxon>
        <taxon>Pterygota</taxon>
        <taxon>Neoptera</taxon>
        <taxon>Endopterygota</taxon>
        <taxon>Hymenoptera</taxon>
        <taxon>Apocrita</taxon>
        <taxon>Aculeata</taxon>
        <taxon>Formicoidea</taxon>
        <taxon>Formicidae</taxon>
        <taxon>Ponerinae</taxon>
        <taxon>Ponerini</taxon>
        <taxon>Harpegnathos</taxon>
    </lineage>
</organism>
<protein>
    <submittedName>
        <fullName evidence="1">Uncharacterized protein</fullName>
    </submittedName>
</protein>
<name>E2BCV3_HARSA</name>
<dbReference type="Proteomes" id="UP000008237">
    <property type="component" value="Unassembled WGS sequence"/>
</dbReference>
<accession>E2BCV3</accession>
<dbReference type="EMBL" id="GL447404">
    <property type="protein sequence ID" value="EFN86478.1"/>
    <property type="molecule type" value="Genomic_DNA"/>
</dbReference>
<sequence>MNDYSSSQADSNLCNANLRMVSSDEGADPNLIAEISDNTSTSMPNLTPSCHTSFDEGSSRSVSSVPDNLITLQRNVYDNSAKGPFEVHFEKFDDRRFTQNIITQ</sequence>
<evidence type="ECO:0000313" key="1">
    <source>
        <dbReference type="EMBL" id="EFN86478.1"/>
    </source>
</evidence>
<keyword evidence="2" id="KW-1185">Reference proteome</keyword>
<reference evidence="1 2" key="1">
    <citation type="journal article" date="2010" name="Science">
        <title>Genomic comparison of the ants Camponotus floridanus and Harpegnathos saltator.</title>
        <authorList>
            <person name="Bonasio R."/>
            <person name="Zhang G."/>
            <person name="Ye C."/>
            <person name="Mutti N.S."/>
            <person name="Fang X."/>
            <person name="Qin N."/>
            <person name="Donahue G."/>
            <person name="Yang P."/>
            <person name="Li Q."/>
            <person name="Li C."/>
            <person name="Zhang P."/>
            <person name="Huang Z."/>
            <person name="Berger S.L."/>
            <person name="Reinberg D."/>
            <person name="Wang J."/>
            <person name="Liebig J."/>
        </authorList>
    </citation>
    <scope>NUCLEOTIDE SEQUENCE [LARGE SCALE GENOMIC DNA]</scope>
    <source>
        <strain evidence="1 2">R22 G/1</strain>
    </source>
</reference>
<dbReference type="InParanoid" id="E2BCV3"/>
<dbReference type="AlphaFoldDB" id="E2BCV3"/>